<feature type="signal peptide" evidence="1">
    <location>
        <begin position="1"/>
        <end position="18"/>
    </location>
</feature>
<protein>
    <submittedName>
        <fullName evidence="2">Uncharacterized protein</fullName>
    </submittedName>
</protein>
<dbReference type="EMBL" id="JACHVS010000001">
    <property type="protein sequence ID" value="MBB2994141.1"/>
    <property type="molecule type" value="Genomic_DNA"/>
</dbReference>
<evidence type="ECO:0000313" key="2">
    <source>
        <dbReference type="EMBL" id="MBB2994141.1"/>
    </source>
</evidence>
<keyword evidence="1" id="KW-0732">Signal</keyword>
<reference evidence="2 3" key="1">
    <citation type="submission" date="2020-08" db="EMBL/GenBank/DDBJ databases">
        <title>Sequencing the genomes of 1000 actinobacteria strains.</title>
        <authorList>
            <person name="Klenk H.-P."/>
        </authorList>
    </citation>
    <scope>NUCLEOTIDE SEQUENCE [LARGE SCALE GENOMIC DNA]</scope>
    <source>
        <strain evidence="2 3">DSM 22826</strain>
    </source>
</reference>
<dbReference type="AlphaFoldDB" id="A0A839QPX8"/>
<comment type="caution">
    <text evidence="2">The sequence shown here is derived from an EMBL/GenBank/DDBJ whole genome shotgun (WGS) entry which is preliminary data.</text>
</comment>
<keyword evidence="3" id="KW-1185">Reference proteome</keyword>
<dbReference type="Proteomes" id="UP000523000">
    <property type="component" value="Unassembled WGS sequence"/>
</dbReference>
<proteinExistence type="predicted"/>
<evidence type="ECO:0000313" key="3">
    <source>
        <dbReference type="Proteomes" id="UP000523000"/>
    </source>
</evidence>
<gene>
    <name evidence="2" type="ORF">E9229_000332</name>
</gene>
<name>A0A839QPX8_9MICC</name>
<sequence>MAALMLLLSMGVVRHVSAGGCPGGSVFREWPLPIWDPGISEGPRRGLLSRPSYLPAPAALGVQWLNVTEGKRNHCPSVHR</sequence>
<evidence type="ECO:0000256" key="1">
    <source>
        <dbReference type="SAM" id="SignalP"/>
    </source>
</evidence>
<organism evidence="2 3">
    <name type="scientific">Paeniglutamicibacter cryotolerans</name>
    <dbReference type="NCBI Taxonomy" id="670079"/>
    <lineage>
        <taxon>Bacteria</taxon>
        <taxon>Bacillati</taxon>
        <taxon>Actinomycetota</taxon>
        <taxon>Actinomycetes</taxon>
        <taxon>Micrococcales</taxon>
        <taxon>Micrococcaceae</taxon>
        <taxon>Paeniglutamicibacter</taxon>
    </lineage>
</organism>
<accession>A0A839QPX8</accession>
<feature type="chain" id="PRO_5032817264" evidence="1">
    <location>
        <begin position="19"/>
        <end position="80"/>
    </location>
</feature>